<accession>A0ABU7APN0</accession>
<comment type="caution">
    <text evidence="2">The sequence shown here is derived from an EMBL/GenBank/DDBJ whole genome shotgun (WGS) entry which is preliminary data.</text>
</comment>
<dbReference type="Proteomes" id="UP001345963">
    <property type="component" value="Unassembled WGS sequence"/>
</dbReference>
<evidence type="ECO:0000313" key="3">
    <source>
        <dbReference type="Proteomes" id="UP001345963"/>
    </source>
</evidence>
<organism evidence="2 3">
    <name type="scientific">Ataeniobius toweri</name>
    <dbReference type="NCBI Taxonomy" id="208326"/>
    <lineage>
        <taxon>Eukaryota</taxon>
        <taxon>Metazoa</taxon>
        <taxon>Chordata</taxon>
        <taxon>Craniata</taxon>
        <taxon>Vertebrata</taxon>
        <taxon>Euteleostomi</taxon>
        <taxon>Actinopterygii</taxon>
        <taxon>Neopterygii</taxon>
        <taxon>Teleostei</taxon>
        <taxon>Neoteleostei</taxon>
        <taxon>Acanthomorphata</taxon>
        <taxon>Ovalentaria</taxon>
        <taxon>Atherinomorphae</taxon>
        <taxon>Cyprinodontiformes</taxon>
        <taxon>Goodeidae</taxon>
        <taxon>Ataeniobius</taxon>
    </lineage>
</organism>
<sequence length="72" mass="7682">MTPCWSQEQNNKSPTGLGRRGSSLSKDTQMSLSPDTSSSSSGRGPNIPRPARRQSLQCVLGHHLSLLPVGHA</sequence>
<protein>
    <submittedName>
        <fullName evidence="2">Uncharacterized protein</fullName>
    </submittedName>
</protein>
<feature type="region of interest" description="Disordered" evidence="1">
    <location>
        <begin position="1"/>
        <end position="55"/>
    </location>
</feature>
<feature type="compositionally biased region" description="Low complexity" evidence="1">
    <location>
        <begin position="31"/>
        <end position="41"/>
    </location>
</feature>
<keyword evidence="3" id="KW-1185">Reference proteome</keyword>
<feature type="compositionally biased region" description="Polar residues" evidence="1">
    <location>
        <begin position="1"/>
        <end position="14"/>
    </location>
</feature>
<name>A0ABU7APN0_9TELE</name>
<dbReference type="EMBL" id="JAHUTI010023225">
    <property type="protein sequence ID" value="MED6240187.1"/>
    <property type="molecule type" value="Genomic_DNA"/>
</dbReference>
<proteinExistence type="predicted"/>
<gene>
    <name evidence="2" type="ORF">ATANTOWER_017196</name>
</gene>
<evidence type="ECO:0000313" key="2">
    <source>
        <dbReference type="EMBL" id="MED6240187.1"/>
    </source>
</evidence>
<evidence type="ECO:0000256" key="1">
    <source>
        <dbReference type="SAM" id="MobiDB-lite"/>
    </source>
</evidence>
<reference evidence="2 3" key="1">
    <citation type="submission" date="2021-07" db="EMBL/GenBank/DDBJ databases">
        <authorList>
            <person name="Palmer J.M."/>
        </authorList>
    </citation>
    <scope>NUCLEOTIDE SEQUENCE [LARGE SCALE GENOMIC DNA]</scope>
    <source>
        <strain evidence="2 3">AT_MEX2019</strain>
        <tissue evidence="2">Muscle</tissue>
    </source>
</reference>